<feature type="compositionally biased region" description="Basic and acidic residues" evidence="1">
    <location>
        <begin position="77"/>
        <end position="111"/>
    </location>
</feature>
<dbReference type="AlphaFoldDB" id="A0A813L023"/>
<evidence type="ECO:0000313" key="2">
    <source>
        <dbReference type="EMBL" id="CAE8714630.1"/>
    </source>
</evidence>
<gene>
    <name evidence="2" type="ORF">PGLA2088_LOCUS38106</name>
</gene>
<evidence type="ECO:0000256" key="1">
    <source>
        <dbReference type="SAM" id="MobiDB-lite"/>
    </source>
</evidence>
<protein>
    <submittedName>
        <fullName evidence="2">Uncharacterized protein</fullName>
    </submittedName>
</protein>
<name>A0A813L023_POLGL</name>
<reference evidence="2" key="1">
    <citation type="submission" date="2021-02" db="EMBL/GenBank/DDBJ databases">
        <authorList>
            <person name="Dougan E. K."/>
            <person name="Rhodes N."/>
            <person name="Thang M."/>
            <person name="Chan C."/>
        </authorList>
    </citation>
    <scope>NUCLEOTIDE SEQUENCE</scope>
</reference>
<accession>A0A813L023</accession>
<dbReference type="Proteomes" id="UP000626109">
    <property type="component" value="Unassembled WGS sequence"/>
</dbReference>
<feature type="non-terminal residue" evidence="2">
    <location>
        <position position="1"/>
    </location>
</feature>
<comment type="caution">
    <text evidence="2">The sequence shown here is derived from an EMBL/GenBank/DDBJ whole genome shotgun (WGS) entry which is preliminary data.</text>
</comment>
<proteinExistence type="predicted"/>
<evidence type="ECO:0000313" key="3">
    <source>
        <dbReference type="Proteomes" id="UP000626109"/>
    </source>
</evidence>
<dbReference type="EMBL" id="CAJNNW010032660">
    <property type="protein sequence ID" value="CAE8714630.1"/>
    <property type="molecule type" value="Genomic_DNA"/>
</dbReference>
<feature type="non-terminal residue" evidence="2">
    <location>
        <position position="181"/>
    </location>
</feature>
<organism evidence="2 3">
    <name type="scientific">Polarella glacialis</name>
    <name type="common">Dinoflagellate</name>
    <dbReference type="NCBI Taxonomy" id="89957"/>
    <lineage>
        <taxon>Eukaryota</taxon>
        <taxon>Sar</taxon>
        <taxon>Alveolata</taxon>
        <taxon>Dinophyceae</taxon>
        <taxon>Suessiales</taxon>
        <taxon>Suessiaceae</taxon>
        <taxon>Polarella</taxon>
    </lineage>
</organism>
<feature type="region of interest" description="Disordered" evidence="1">
    <location>
        <begin position="1"/>
        <end position="181"/>
    </location>
</feature>
<sequence length="181" mass="19383">ASFELFARSPGLRRSASSGAVGPRREPSAGRSVGGFASAPRRRPYESSAPLYATPDRGGQEHSGSHAPGYGGGSFMHKADALHLESRLTERLREHSLASAETRRPYADPRRRPSSQAVSGPPPANKWAPPRHLGADDSYVSHGYQSFLDPRHQDVHSASGQSHAWQERRAAPSATASPCPG</sequence>